<keyword evidence="3" id="KW-0064">Aspartyl protease</keyword>
<dbReference type="Gene3D" id="3.30.420.10">
    <property type="entry name" value="Ribonuclease H-like superfamily/Ribonuclease H"/>
    <property type="match status" value="1"/>
</dbReference>
<name>A0AA38WCR2_9ASTR</name>
<dbReference type="AlphaFoldDB" id="A0AA38WCR2"/>
<dbReference type="InterPro" id="IPR043502">
    <property type="entry name" value="DNA/RNA_pol_sf"/>
</dbReference>
<gene>
    <name evidence="7" type="ORF">OSB04_019838</name>
</gene>
<dbReference type="Pfam" id="PF25597">
    <property type="entry name" value="SH3_retrovirus"/>
    <property type="match status" value="1"/>
</dbReference>
<dbReference type="GO" id="GO:0004190">
    <property type="term" value="F:aspartic-type endopeptidase activity"/>
    <property type="evidence" value="ECO:0007669"/>
    <property type="project" value="UniProtKB-KW"/>
</dbReference>
<dbReference type="EMBL" id="JARYMX010000005">
    <property type="protein sequence ID" value="KAJ9547295.1"/>
    <property type="molecule type" value="Genomic_DNA"/>
</dbReference>
<evidence type="ECO:0000259" key="6">
    <source>
        <dbReference type="PROSITE" id="PS50994"/>
    </source>
</evidence>
<feature type="region of interest" description="Disordered" evidence="5">
    <location>
        <begin position="215"/>
        <end position="235"/>
    </location>
</feature>
<evidence type="ECO:0000256" key="2">
    <source>
        <dbReference type="ARBA" id="ARBA00022723"/>
    </source>
</evidence>
<accession>A0AA38WCR2</accession>
<dbReference type="Proteomes" id="UP001172457">
    <property type="component" value="Chromosome 5"/>
</dbReference>
<dbReference type="PROSITE" id="PS50994">
    <property type="entry name" value="INTEGRASE"/>
    <property type="match status" value="1"/>
</dbReference>
<dbReference type="InterPro" id="IPR013103">
    <property type="entry name" value="RVT_2"/>
</dbReference>
<protein>
    <recommendedName>
        <fullName evidence="6">Integrase catalytic domain-containing protein</fullName>
    </recommendedName>
</protein>
<organism evidence="7 8">
    <name type="scientific">Centaurea solstitialis</name>
    <name type="common">yellow star-thistle</name>
    <dbReference type="NCBI Taxonomy" id="347529"/>
    <lineage>
        <taxon>Eukaryota</taxon>
        <taxon>Viridiplantae</taxon>
        <taxon>Streptophyta</taxon>
        <taxon>Embryophyta</taxon>
        <taxon>Tracheophyta</taxon>
        <taxon>Spermatophyta</taxon>
        <taxon>Magnoliopsida</taxon>
        <taxon>eudicotyledons</taxon>
        <taxon>Gunneridae</taxon>
        <taxon>Pentapetalae</taxon>
        <taxon>asterids</taxon>
        <taxon>campanulids</taxon>
        <taxon>Asterales</taxon>
        <taxon>Asteraceae</taxon>
        <taxon>Carduoideae</taxon>
        <taxon>Cardueae</taxon>
        <taxon>Centaureinae</taxon>
        <taxon>Centaurea</taxon>
    </lineage>
</organism>
<dbReference type="InterPro" id="IPR001584">
    <property type="entry name" value="Integrase_cat-core"/>
</dbReference>
<dbReference type="Pfam" id="PF22936">
    <property type="entry name" value="Pol_BBD"/>
    <property type="match status" value="1"/>
</dbReference>
<evidence type="ECO:0000313" key="8">
    <source>
        <dbReference type="Proteomes" id="UP001172457"/>
    </source>
</evidence>
<dbReference type="GO" id="GO:0015074">
    <property type="term" value="P:DNA integration"/>
    <property type="evidence" value="ECO:0007669"/>
    <property type="project" value="InterPro"/>
</dbReference>
<keyword evidence="4" id="KW-0378">Hydrolase</keyword>
<keyword evidence="8" id="KW-1185">Reference proteome</keyword>
<proteinExistence type="predicted"/>
<feature type="region of interest" description="Disordered" evidence="5">
    <location>
        <begin position="403"/>
        <end position="423"/>
    </location>
</feature>
<evidence type="ECO:0000256" key="1">
    <source>
        <dbReference type="ARBA" id="ARBA00022670"/>
    </source>
</evidence>
<dbReference type="SUPFAM" id="SSF53098">
    <property type="entry name" value="Ribonuclease H-like"/>
    <property type="match status" value="1"/>
</dbReference>
<dbReference type="Pfam" id="PF07727">
    <property type="entry name" value="RVT_2"/>
    <property type="match status" value="1"/>
</dbReference>
<dbReference type="SUPFAM" id="SSF56672">
    <property type="entry name" value="DNA/RNA polymerases"/>
    <property type="match status" value="1"/>
</dbReference>
<dbReference type="InterPro" id="IPR025724">
    <property type="entry name" value="GAG-pre-integrase_dom"/>
</dbReference>
<dbReference type="Pfam" id="PF13976">
    <property type="entry name" value="gag_pre-integrs"/>
    <property type="match status" value="1"/>
</dbReference>
<evidence type="ECO:0000256" key="4">
    <source>
        <dbReference type="ARBA" id="ARBA00022801"/>
    </source>
</evidence>
<dbReference type="InterPro" id="IPR036397">
    <property type="entry name" value="RNaseH_sf"/>
</dbReference>
<evidence type="ECO:0000313" key="7">
    <source>
        <dbReference type="EMBL" id="KAJ9547295.1"/>
    </source>
</evidence>
<keyword evidence="1" id="KW-0645">Protease</keyword>
<dbReference type="InterPro" id="IPR039537">
    <property type="entry name" value="Retrotran_Ty1/copia-like"/>
</dbReference>
<dbReference type="GO" id="GO:0006508">
    <property type="term" value="P:proteolysis"/>
    <property type="evidence" value="ECO:0007669"/>
    <property type="project" value="UniProtKB-KW"/>
</dbReference>
<evidence type="ECO:0000256" key="3">
    <source>
        <dbReference type="ARBA" id="ARBA00022750"/>
    </source>
</evidence>
<dbReference type="InterPro" id="IPR057670">
    <property type="entry name" value="SH3_retrovirus"/>
</dbReference>
<dbReference type="GO" id="GO:0003676">
    <property type="term" value="F:nucleic acid binding"/>
    <property type="evidence" value="ECO:0007669"/>
    <property type="project" value="InterPro"/>
</dbReference>
<dbReference type="PANTHER" id="PTHR42648:SF25">
    <property type="entry name" value="RNA-DIRECTED DNA POLYMERASE"/>
    <property type="match status" value="1"/>
</dbReference>
<comment type="caution">
    <text evidence="7">The sequence shown here is derived from an EMBL/GenBank/DDBJ whole genome shotgun (WGS) entry which is preliminary data.</text>
</comment>
<dbReference type="InterPro" id="IPR012337">
    <property type="entry name" value="RNaseH-like_sf"/>
</dbReference>
<feature type="compositionally biased region" description="Polar residues" evidence="5">
    <location>
        <begin position="219"/>
        <end position="233"/>
    </location>
</feature>
<sequence length="611" mass="70120">MTTNDESIWYLDNGASNHMTGVKDHFNEIDEKITRNVSFGDGSYVEIKGKESILLECKNEEQRVISQVYYIPNLNSNILSLGQLTENDCKVVMEDDLLLLYDSSNDILLRVTRSKNRLYKANLRLGKPVCLFANLHDKAWLWHARLGHLNFGSMKHMVSKKLVHGIPPTKHTTNICDICLIGKHSRALFPQQVNTRLETPLDLVFGDLCGPISPPTPTGKRQLTAPYSPQQNGVDERKNRTILSATRCMMKATNLPQNFWAEVVRHAILILNCTPTKSLEDITPYEALKGRKPNLHHLRIFGCIAYAKVPSQHLTKLDDRSIRMVYLGSEPGSKAYRLFDPLKNRICVSRDVKFKEDETWNWDEYTKDYNLDRPKLTDFIIGNNETPGTQDISNESEVFEDDVTPVSEVDTPSTTDSRIDHTPIDSMNKNNTWRLTTLPKHHKAIGLKWVFKIKRDAEGRIVKYKAWLLAKGYIQELGIDFDEVFAPVARIETIRLILALEAYNRWEVHHLDVKSAFLQGELKEEVNVSQPEGFIKERDKGKVYRLMKALYGLRQAPRAWYTKLDMLGTGGDKRAAEKQKLIPNRGSNPKRYRYNTRMFGVFTFAKNSPNR</sequence>
<feature type="domain" description="Integrase catalytic" evidence="6">
    <location>
        <begin position="223"/>
        <end position="292"/>
    </location>
</feature>
<dbReference type="InterPro" id="IPR054722">
    <property type="entry name" value="PolX-like_BBD"/>
</dbReference>
<reference evidence="7" key="1">
    <citation type="submission" date="2023-03" db="EMBL/GenBank/DDBJ databases">
        <title>Chromosome-scale reference genome and RAD-based genetic map of yellow starthistle (Centaurea solstitialis) reveal putative structural variation and QTLs associated with invader traits.</title>
        <authorList>
            <person name="Reatini B."/>
            <person name="Cang F.A."/>
            <person name="Jiang Q."/>
            <person name="Mckibben M.T.W."/>
            <person name="Barker M.S."/>
            <person name="Rieseberg L.H."/>
            <person name="Dlugosch K.M."/>
        </authorList>
    </citation>
    <scope>NUCLEOTIDE SEQUENCE</scope>
    <source>
        <strain evidence="7">CAN-66</strain>
        <tissue evidence="7">Leaf</tissue>
    </source>
</reference>
<keyword evidence="2" id="KW-0479">Metal-binding</keyword>
<dbReference type="GO" id="GO:0046872">
    <property type="term" value="F:metal ion binding"/>
    <property type="evidence" value="ECO:0007669"/>
    <property type="project" value="UniProtKB-KW"/>
</dbReference>
<evidence type="ECO:0000256" key="5">
    <source>
        <dbReference type="SAM" id="MobiDB-lite"/>
    </source>
</evidence>
<dbReference type="PANTHER" id="PTHR42648">
    <property type="entry name" value="TRANSPOSASE, PUTATIVE-RELATED"/>
    <property type="match status" value="1"/>
</dbReference>